<evidence type="ECO:0000256" key="10">
    <source>
        <dbReference type="RuleBase" id="RU363063"/>
    </source>
</evidence>
<evidence type="ECO:0000256" key="8">
    <source>
        <dbReference type="ARBA" id="ARBA00023034"/>
    </source>
</evidence>
<evidence type="ECO:0000256" key="4">
    <source>
        <dbReference type="ARBA" id="ARBA00022679"/>
    </source>
</evidence>
<dbReference type="STRING" id="27835.A0A0N4YYI8"/>
<name>A0A0N4YYI8_NIPBR</name>
<evidence type="ECO:0000313" key="11">
    <source>
        <dbReference type="EMBL" id="VDL87055.1"/>
    </source>
</evidence>
<dbReference type="Proteomes" id="UP000271162">
    <property type="component" value="Unassembled WGS sequence"/>
</dbReference>
<dbReference type="GO" id="GO:0016758">
    <property type="term" value="F:hexosyltransferase activity"/>
    <property type="evidence" value="ECO:0007669"/>
    <property type="project" value="InterPro"/>
</dbReference>
<evidence type="ECO:0000313" key="12">
    <source>
        <dbReference type="Proteomes" id="UP000271162"/>
    </source>
</evidence>
<sequence>MWYCRKRTYLVAVLTRVSEPGVRAAFRSTYGRFKEMTYSFSNYIRESCTQVRAVLKVDDDLAWNVGQMFDYLFKINQTTKELYCRTVKNPLVNRDKRERWYISEADYPYKHFPEYCLSPVYAATPATISALAEATNKIPHLWLDDVWSLGIVAYEAGVSFRQLSFNVERDIHQPFLNGSVITQY</sequence>
<keyword evidence="8 10" id="KW-0333">Golgi apparatus</keyword>
<gene>
    <name evidence="11" type="ORF">NBR_LOCUS22311</name>
</gene>
<keyword evidence="3 10" id="KW-0328">Glycosyltransferase</keyword>
<evidence type="ECO:0000313" key="13">
    <source>
        <dbReference type="WBParaSite" id="NBR_0002231001-mRNA-1"/>
    </source>
</evidence>
<keyword evidence="9" id="KW-0472">Membrane</keyword>
<organism evidence="13">
    <name type="scientific">Nippostrongylus brasiliensis</name>
    <name type="common">Rat hookworm</name>
    <dbReference type="NCBI Taxonomy" id="27835"/>
    <lineage>
        <taxon>Eukaryota</taxon>
        <taxon>Metazoa</taxon>
        <taxon>Ecdysozoa</taxon>
        <taxon>Nematoda</taxon>
        <taxon>Chromadorea</taxon>
        <taxon>Rhabditida</taxon>
        <taxon>Rhabditina</taxon>
        <taxon>Rhabditomorpha</taxon>
        <taxon>Strongyloidea</taxon>
        <taxon>Heligmosomidae</taxon>
        <taxon>Nippostrongylus</taxon>
    </lineage>
</organism>
<evidence type="ECO:0000256" key="6">
    <source>
        <dbReference type="ARBA" id="ARBA00022968"/>
    </source>
</evidence>
<dbReference type="PANTHER" id="PTHR11214:SF378">
    <property type="entry name" value="BETA-1,3-GALACTOSYLTRANSFERASE 4"/>
    <property type="match status" value="1"/>
</dbReference>
<evidence type="ECO:0000256" key="7">
    <source>
        <dbReference type="ARBA" id="ARBA00022989"/>
    </source>
</evidence>
<dbReference type="WBParaSite" id="NBR_0002231001-mRNA-1">
    <property type="protein sequence ID" value="NBR_0002231001-mRNA-1"/>
    <property type="gene ID" value="NBR_0002231001"/>
</dbReference>
<keyword evidence="6" id="KW-0735">Signal-anchor</keyword>
<dbReference type="InterPro" id="IPR002659">
    <property type="entry name" value="Glyco_trans_31"/>
</dbReference>
<comment type="subcellular location">
    <subcellularLocation>
        <location evidence="1 10">Golgi apparatus membrane</location>
        <topology evidence="1 10">Single-pass type II membrane protein</topology>
    </subcellularLocation>
</comment>
<evidence type="ECO:0000256" key="1">
    <source>
        <dbReference type="ARBA" id="ARBA00004323"/>
    </source>
</evidence>
<keyword evidence="5" id="KW-0812">Transmembrane</keyword>
<evidence type="ECO:0000256" key="2">
    <source>
        <dbReference type="ARBA" id="ARBA00008661"/>
    </source>
</evidence>
<keyword evidence="12" id="KW-1185">Reference proteome</keyword>
<accession>A0A0N4YYI8</accession>
<dbReference type="EMBL" id="UYSL01027772">
    <property type="protein sequence ID" value="VDL87055.1"/>
    <property type="molecule type" value="Genomic_DNA"/>
</dbReference>
<keyword evidence="7" id="KW-1133">Transmembrane helix</keyword>
<dbReference type="AlphaFoldDB" id="A0A0N4YYI8"/>
<dbReference type="GO" id="GO:0006493">
    <property type="term" value="P:protein O-linked glycosylation"/>
    <property type="evidence" value="ECO:0007669"/>
    <property type="project" value="TreeGrafter"/>
</dbReference>
<dbReference type="EC" id="2.4.1.-" evidence="10"/>
<reference evidence="13" key="1">
    <citation type="submission" date="2017-02" db="UniProtKB">
        <authorList>
            <consortium name="WormBaseParasite"/>
        </authorList>
    </citation>
    <scope>IDENTIFICATION</scope>
</reference>
<proteinExistence type="inferred from homology"/>
<reference evidence="11 12" key="2">
    <citation type="submission" date="2018-11" db="EMBL/GenBank/DDBJ databases">
        <authorList>
            <consortium name="Pathogen Informatics"/>
        </authorList>
    </citation>
    <scope>NUCLEOTIDE SEQUENCE [LARGE SCALE GENOMIC DNA]</scope>
</reference>
<keyword evidence="4" id="KW-0808">Transferase</keyword>
<evidence type="ECO:0000256" key="3">
    <source>
        <dbReference type="ARBA" id="ARBA00022676"/>
    </source>
</evidence>
<comment type="similarity">
    <text evidence="2 10">Belongs to the glycosyltransferase 31 family.</text>
</comment>
<dbReference type="GO" id="GO:0000139">
    <property type="term" value="C:Golgi membrane"/>
    <property type="evidence" value="ECO:0007669"/>
    <property type="project" value="UniProtKB-SubCell"/>
</dbReference>
<evidence type="ECO:0000256" key="5">
    <source>
        <dbReference type="ARBA" id="ARBA00022692"/>
    </source>
</evidence>
<protein>
    <recommendedName>
        <fullName evidence="10">Hexosyltransferase</fullName>
        <ecNumber evidence="10">2.4.1.-</ecNumber>
    </recommendedName>
</protein>
<evidence type="ECO:0000256" key="9">
    <source>
        <dbReference type="ARBA" id="ARBA00023136"/>
    </source>
</evidence>
<dbReference type="PANTHER" id="PTHR11214">
    <property type="entry name" value="BETA-1,3-N-ACETYLGLUCOSAMINYLTRANSFERASE"/>
    <property type="match status" value="1"/>
</dbReference>
<dbReference type="Pfam" id="PF01762">
    <property type="entry name" value="Galactosyl_T"/>
    <property type="match status" value="1"/>
</dbReference>